<comment type="caution">
    <text evidence="3">The sequence shown here is derived from an EMBL/GenBank/DDBJ whole genome shotgun (WGS) entry which is preliminary data.</text>
</comment>
<dbReference type="Pfam" id="PF01979">
    <property type="entry name" value="Amidohydro_1"/>
    <property type="match status" value="1"/>
</dbReference>
<dbReference type="SUPFAM" id="SSF51556">
    <property type="entry name" value="Metallo-dependent hydrolases"/>
    <property type="match status" value="1"/>
</dbReference>
<dbReference type="InterPro" id="IPR050287">
    <property type="entry name" value="MTA/SAH_deaminase"/>
</dbReference>
<dbReference type="Proteomes" id="UP000660262">
    <property type="component" value="Unassembled WGS sequence"/>
</dbReference>
<keyword evidence="1" id="KW-0378">Hydrolase</keyword>
<keyword evidence="4" id="KW-1185">Reference proteome</keyword>
<accession>A0A830HKT9</accession>
<dbReference type="InterPro" id="IPR011059">
    <property type="entry name" value="Metal-dep_hydrolase_composite"/>
</dbReference>
<proteinExistence type="predicted"/>
<evidence type="ECO:0000259" key="2">
    <source>
        <dbReference type="Pfam" id="PF01979"/>
    </source>
</evidence>
<dbReference type="Gene3D" id="3.20.20.140">
    <property type="entry name" value="Metal-dependent hydrolases"/>
    <property type="match status" value="1"/>
</dbReference>
<name>A0A830HKT9_9CHLO</name>
<dbReference type="InterPro" id="IPR006680">
    <property type="entry name" value="Amidohydro-rel"/>
</dbReference>
<dbReference type="InterPro" id="IPR032466">
    <property type="entry name" value="Metal_Hydrolase"/>
</dbReference>
<evidence type="ECO:0000256" key="1">
    <source>
        <dbReference type="ARBA" id="ARBA00022801"/>
    </source>
</evidence>
<dbReference type="SUPFAM" id="SSF51338">
    <property type="entry name" value="Composite domain of metallo-dependent hydrolases"/>
    <property type="match status" value="1"/>
</dbReference>
<evidence type="ECO:0000313" key="3">
    <source>
        <dbReference type="EMBL" id="GHP07492.1"/>
    </source>
</evidence>
<dbReference type="PANTHER" id="PTHR43794">
    <property type="entry name" value="AMINOHYDROLASE SSNA-RELATED"/>
    <property type="match status" value="1"/>
</dbReference>
<dbReference type="GO" id="GO:0016810">
    <property type="term" value="F:hydrolase activity, acting on carbon-nitrogen (but not peptide) bonds"/>
    <property type="evidence" value="ECO:0007669"/>
    <property type="project" value="InterPro"/>
</dbReference>
<gene>
    <name evidence="3" type="ORF">PPROV_000623400</name>
</gene>
<reference evidence="3" key="1">
    <citation type="submission" date="2020-10" db="EMBL/GenBank/DDBJ databases">
        <title>Unveiling of a novel bifunctional photoreceptor, Dualchrome1, isolated from a cosmopolitan green alga.</title>
        <authorList>
            <person name="Suzuki S."/>
            <person name="Kawachi M."/>
        </authorList>
    </citation>
    <scope>NUCLEOTIDE SEQUENCE</scope>
    <source>
        <strain evidence="3">NIES 2893</strain>
    </source>
</reference>
<dbReference type="PANTHER" id="PTHR43794:SF11">
    <property type="entry name" value="AMIDOHYDROLASE-RELATED DOMAIN-CONTAINING PROTEIN"/>
    <property type="match status" value="1"/>
</dbReference>
<evidence type="ECO:0000313" key="4">
    <source>
        <dbReference type="Proteomes" id="UP000660262"/>
    </source>
</evidence>
<dbReference type="OrthoDB" id="194468at2759"/>
<feature type="domain" description="Amidohydrolase-related" evidence="2">
    <location>
        <begin position="99"/>
        <end position="470"/>
    </location>
</feature>
<dbReference type="Gene3D" id="2.30.40.10">
    <property type="entry name" value="Urease, subunit C, domain 1"/>
    <property type="match status" value="1"/>
</dbReference>
<dbReference type="EMBL" id="BNJQ01000017">
    <property type="protein sequence ID" value="GHP07492.1"/>
    <property type="molecule type" value="Genomic_DNA"/>
</dbReference>
<organism evidence="3 4">
    <name type="scientific">Pycnococcus provasolii</name>
    <dbReference type="NCBI Taxonomy" id="41880"/>
    <lineage>
        <taxon>Eukaryota</taxon>
        <taxon>Viridiplantae</taxon>
        <taxon>Chlorophyta</taxon>
        <taxon>Pseudoscourfieldiophyceae</taxon>
        <taxon>Pseudoscourfieldiales</taxon>
        <taxon>Pycnococcaceae</taxon>
        <taxon>Pycnococcus</taxon>
    </lineage>
</organism>
<dbReference type="AlphaFoldDB" id="A0A830HKT9"/>
<sequence>MFVNINIDIDNMTHEGVFCVSGTSPDTCNPFASAIPVPTPVAIARDSPSVLLRNVLVPDVTSYARRDVVLANGKIEAIANANEADVPTGAEVIDCTHRMLMPGFVNAHTHSTEHWTRGLILPLPLELWVLELMRHTPVGDKGWHDEDSFVRTAAAYGGLSAIHCGAEAMLSGCTAIVDHLFARNADDVGAAVQGYKALGIRAFIAPMLNDDAVFYSNYIPRARDAEGRNAAIAEGGCPCCAMGKDGVFRTAKDGRDPAKTEAALALWKECVERYHDPAGGIEIVVGPVTAYSASEELLRGCAEIRKKYNLLGHAFARDAGSAVKHLRDTGFLDTGGRPTSCAHTVWLDDEEIRIMAECNATAVHNPLSNLRLGSGVMPVARFREAGVNVAIGCDGSCSSDGQDMLEAIKSATILAPIQTPDYRDWPRASDLALNVAARNGYKGVGTNAGVIEVGAEADVTLWDLTAMSMLPRTDPLSLLIQGSRTQSKAAGSALNSAWVRGKRVIAFGELVGVDLAKLREILIAAQPEYRDMSVTNPTTDSASTASAEVEYRAAMGLDPSNETEPRSAYKFEEHRALYDPHLT</sequence>
<protein>
    <recommendedName>
        <fullName evidence="2">Amidohydrolase-related domain-containing protein</fullName>
    </recommendedName>
</protein>